<dbReference type="Pfam" id="PF05548">
    <property type="entry name" value="Peptidase_M11"/>
    <property type="match status" value="1"/>
</dbReference>
<feature type="domain" description="Peptidase M11 gametolysin" evidence="1">
    <location>
        <begin position="30"/>
        <end position="304"/>
    </location>
</feature>
<evidence type="ECO:0000259" key="1">
    <source>
        <dbReference type="Pfam" id="PF05548"/>
    </source>
</evidence>
<organism evidence="2 3">
    <name type="scientific">Pleodorina starrii</name>
    <dbReference type="NCBI Taxonomy" id="330485"/>
    <lineage>
        <taxon>Eukaryota</taxon>
        <taxon>Viridiplantae</taxon>
        <taxon>Chlorophyta</taxon>
        <taxon>core chlorophytes</taxon>
        <taxon>Chlorophyceae</taxon>
        <taxon>CS clade</taxon>
        <taxon>Chlamydomonadales</taxon>
        <taxon>Volvocaceae</taxon>
        <taxon>Pleodorina</taxon>
    </lineage>
</organism>
<dbReference type="AlphaFoldDB" id="A0A9W6BHY3"/>
<accession>A0A9W6BHY3</accession>
<proteinExistence type="predicted"/>
<reference evidence="2 3" key="1">
    <citation type="journal article" date="2023" name="Commun. Biol.">
        <title>Reorganization of the ancestral sex-determining regions during the evolution of trioecy in Pleodorina starrii.</title>
        <authorList>
            <person name="Takahashi K."/>
            <person name="Suzuki S."/>
            <person name="Kawai-Toyooka H."/>
            <person name="Yamamoto K."/>
            <person name="Hamaji T."/>
            <person name="Ootsuki R."/>
            <person name="Yamaguchi H."/>
            <person name="Kawachi M."/>
            <person name="Higashiyama T."/>
            <person name="Nozaki H."/>
        </authorList>
    </citation>
    <scope>NUCLEOTIDE SEQUENCE [LARGE SCALE GENOMIC DNA]</scope>
    <source>
        <strain evidence="2 3">NIES-4479</strain>
    </source>
</reference>
<gene>
    <name evidence="2" type="primary">PLESTB001007</name>
    <name evidence="2" type="ORF">PLESTB_000618100</name>
</gene>
<protein>
    <recommendedName>
        <fullName evidence="1">Peptidase M11 gametolysin domain-containing protein</fullName>
    </recommendedName>
</protein>
<dbReference type="InterPro" id="IPR008752">
    <property type="entry name" value="Peptidase_M11"/>
</dbReference>
<name>A0A9W6BHY3_9CHLO</name>
<sequence length="312" mass="33120">MCTPSAGTSVTVGTSVPVAVTPVTPATFQKLLVMIMDYSACGFAPGLNESVIRSTFLGPNGDGAGGVAQKYTQCSYGRFNINATAFQVVTVPQNCTSAVTASCSWWAISNGGDTAAKAMLGATVFSDFTHYIYVVPPGLSSVCSWAGLALLPGKQVWLQTSSYGVYRWATVMQEALHNYGLWHSWRNGWEYEDYSTAMGRGDACPSVAETSRMGWATPAAGGGAIDSSVLSQTGSAFSFVLPASYMTGNGNYLRVIPNWLPDYTNILTAKNLYIGVRVAQGADSALSATYAPRVNVHEVNATMVRRQYGRAG</sequence>
<comment type="caution">
    <text evidence="2">The sequence shown here is derived from an EMBL/GenBank/DDBJ whole genome shotgun (WGS) entry which is preliminary data.</text>
</comment>
<dbReference type="Proteomes" id="UP001165080">
    <property type="component" value="Unassembled WGS sequence"/>
</dbReference>
<evidence type="ECO:0000313" key="2">
    <source>
        <dbReference type="EMBL" id="GLC52338.1"/>
    </source>
</evidence>
<keyword evidence="3" id="KW-1185">Reference proteome</keyword>
<evidence type="ECO:0000313" key="3">
    <source>
        <dbReference type="Proteomes" id="UP001165080"/>
    </source>
</evidence>
<dbReference type="EMBL" id="BRXU01000006">
    <property type="protein sequence ID" value="GLC52338.1"/>
    <property type="molecule type" value="Genomic_DNA"/>
</dbReference>